<name>A0ABT0FGD5_9MICO</name>
<reference evidence="1 2" key="1">
    <citation type="submission" date="2021-06" db="EMBL/GenBank/DDBJ databases">
        <title>Genome-based taxonomic framework of Microbacterium strains isolated from marine environment, the description of four new species and reclassification of four preexisting species.</title>
        <authorList>
            <person name="Lee S.D."/>
            <person name="Kim S.-M."/>
            <person name="Byeon Y.-S."/>
            <person name="Yang H.L."/>
            <person name="Kim I.S."/>
        </authorList>
    </citation>
    <scope>NUCLEOTIDE SEQUENCE [LARGE SCALE GENOMIC DNA]</scope>
    <source>
        <strain evidence="1 2">SSW1-49</strain>
    </source>
</reference>
<dbReference type="PANTHER" id="PTHR33361">
    <property type="entry name" value="GLR0591 PROTEIN"/>
    <property type="match status" value="1"/>
</dbReference>
<dbReference type="EMBL" id="JAHWXN010000001">
    <property type="protein sequence ID" value="MCK2036767.1"/>
    <property type="molecule type" value="Genomic_DNA"/>
</dbReference>
<accession>A0ABT0FGD5</accession>
<dbReference type="InterPro" id="IPR010281">
    <property type="entry name" value="DUF885"/>
</dbReference>
<dbReference type="Proteomes" id="UP001300096">
    <property type="component" value="Unassembled WGS sequence"/>
</dbReference>
<organism evidence="1 2">
    <name type="scientific">Microbacterium croceum</name>
    <dbReference type="NCBI Taxonomy" id="2851645"/>
    <lineage>
        <taxon>Bacteria</taxon>
        <taxon>Bacillati</taxon>
        <taxon>Actinomycetota</taxon>
        <taxon>Actinomycetes</taxon>
        <taxon>Micrococcales</taxon>
        <taxon>Microbacteriaceae</taxon>
        <taxon>Microbacterium</taxon>
    </lineage>
</organism>
<keyword evidence="2" id="KW-1185">Reference proteome</keyword>
<dbReference type="Pfam" id="PF05960">
    <property type="entry name" value="DUF885"/>
    <property type="match status" value="1"/>
</dbReference>
<evidence type="ECO:0000313" key="1">
    <source>
        <dbReference type="EMBL" id="MCK2036767.1"/>
    </source>
</evidence>
<proteinExistence type="predicted"/>
<gene>
    <name evidence="1" type="ORF">KZC51_11540</name>
</gene>
<protein>
    <submittedName>
        <fullName evidence="1">DUF885 domain-containing protein</fullName>
    </submittedName>
</protein>
<dbReference type="PANTHER" id="PTHR33361:SF2">
    <property type="entry name" value="DUF885 DOMAIN-CONTAINING PROTEIN"/>
    <property type="match status" value="1"/>
</dbReference>
<comment type="caution">
    <text evidence="1">The sequence shown here is derived from an EMBL/GenBank/DDBJ whole genome shotgun (WGS) entry which is preliminary data.</text>
</comment>
<evidence type="ECO:0000313" key="2">
    <source>
        <dbReference type="Proteomes" id="UP001300096"/>
    </source>
</evidence>
<dbReference type="RefSeq" id="WP_247630114.1">
    <property type="nucleotide sequence ID" value="NZ_JAHWXN010000001.1"/>
</dbReference>
<sequence length="558" mass="61508">MTSAPRTPSAIDKVADEWVDTIAVLAPTLGTYIGRTEANDRFGDLSPEGHDEIAAATRTTLQQLDALEPVDAIDEVTKADLASELRLDLELHDAQWHLRDLNVIASAAQDVRAAFDLMPTASVDDWAVIATRLAAVPDALRGYTETLRAGIAAGVTPARRQVTEVATQIDRYTADDGFFAAFVAEGGPQEGQLPASLARTLADNSAAARVAYDGLRRFLAEELAPAANEVDAVGRELYALNSRRFLGSTIDLDETYEWGREELARMVAEQTAIANEILPGATVEEAVAHLEADPSRKLVGTEALQRWMQETSDRAVTELGASHFDIPEAIRTLECMIAPTQEGGIYYTGPTDDFSRPGRMWWSVPEGVTEFDTWRELTTVYHEGVPGHHLQIAQAVYNRAELNSWRRLLAGTSGHAEGWALYAERLMQQLGYLDDPADRLGMLDGQRMRAARVVLDIGVHLGKPRLDGTGVWDAEYALDFMRKNVNMSDQFVQFEVNRYLGWPGQAPSYKVGQRIWEQVRDAVQDSQGDAFSFKDFHKRALDLGGVGLDTLRTALLPR</sequence>